<keyword evidence="3" id="KW-1185">Reference proteome</keyword>
<sequence length="114" mass="12926">MQQQPKILTNQALNKPNQNITHFPITCLRQRERRVRGIIIQYPHSNTLTKNSFITEKIKNEEQNTSPKIPKANDSPDLFLHPSEEEHNKIVDLTSGQSTASSISGISTNYYGPP</sequence>
<gene>
    <name evidence="2" type="ORF">NPIL_491031</name>
</gene>
<accession>A0A8X6NFI8</accession>
<evidence type="ECO:0000256" key="1">
    <source>
        <dbReference type="SAM" id="MobiDB-lite"/>
    </source>
</evidence>
<evidence type="ECO:0000313" key="2">
    <source>
        <dbReference type="EMBL" id="GFT12367.1"/>
    </source>
</evidence>
<name>A0A8X6NFI8_NEPPI</name>
<protein>
    <submittedName>
        <fullName evidence="2">Uncharacterized protein</fullName>
    </submittedName>
</protein>
<dbReference type="Proteomes" id="UP000887013">
    <property type="component" value="Unassembled WGS sequence"/>
</dbReference>
<dbReference type="AlphaFoldDB" id="A0A8X6NFI8"/>
<evidence type="ECO:0000313" key="3">
    <source>
        <dbReference type="Proteomes" id="UP000887013"/>
    </source>
</evidence>
<organism evidence="2 3">
    <name type="scientific">Nephila pilipes</name>
    <name type="common">Giant wood spider</name>
    <name type="synonym">Nephila maculata</name>
    <dbReference type="NCBI Taxonomy" id="299642"/>
    <lineage>
        <taxon>Eukaryota</taxon>
        <taxon>Metazoa</taxon>
        <taxon>Ecdysozoa</taxon>
        <taxon>Arthropoda</taxon>
        <taxon>Chelicerata</taxon>
        <taxon>Arachnida</taxon>
        <taxon>Araneae</taxon>
        <taxon>Araneomorphae</taxon>
        <taxon>Entelegynae</taxon>
        <taxon>Araneoidea</taxon>
        <taxon>Nephilidae</taxon>
        <taxon>Nephila</taxon>
    </lineage>
</organism>
<feature type="compositionally biased region" description="Polar residues" evidence="1">
    <location>
        <begin position="94"/>
        <end position="114"/>
    </location>
</feature>
<proteinExistence type="predicted"/>
<feature type="region of interest" description="Disordered" evidence="1">
    <location>
        <begin position="60"/>
        <end position="114"/>
    </location>
</feature>
<reference evidence="2" key="1">
    <citation type="submission" date="2020-08" db="EMBL/GenBank/DDBJ databases">
        <title>Multicomponent nature underlies the extraordinary mechanical properties of spider dragline silk.</title>
        <authorList>
            <person name="Kono N."/>
            <person name="Nakamura H."/>
            <person name="Mori M."/>
            <person name="Yoshida Y."/>
            <person name="Ohtoshi R."/>
            <person name="Malay A.D."/>
            <person name="Moran D.A.P."/>
            <person name="Tomita M."/>
            <person name="Numata K."/>
            <person name="Arakawa K."/>
        </authorList>
    </citation>
    <scope>NUCLEOTIDE SEQUENCE</scope>
</reference>
<comment type="caution">
    <text evidence="2">The sequence shown here is derived from an EMBL/GenBank/DDBJ whole genome shotgun (WGS) entry which is preliminary data.</text>
</comment>
<dbReference type="EMBL" id="BMAW01057712">
    <property type="protein sequence ID" value="GFT12367.1"/>
    <property type="molecule type" value="Genomic_DNA"/>
</dbReference>